<dbReference type="Proteomes" id="UP000046067">
    <property type="component" value="Unassembled WGS sequence"/>
</dbReference>
<evidence type="ECO:0000313" key="1">
    <source>
        <dbReference type="EMBL" id="CSB82454.1"/>
    </source>
</evidence>
<name>A0A655W6H2_VIBCL</name>
<reference evidence="1 2" key="1">
    <citation type="submission" date="2015-07" db="EMBL/GenBank/DDBJ databases">
        <authorList>
            <consortium name="Pathogen Informatics"/>
        </authorList>
    </citation>
    <scope>NUCLEOTIDE SEQUENCE [LARGE SCALE GENOMIC DNA]</scope>
    <source>
        <strain evidence="1 2">A325</strain>
    </source>
</reference>
<gene>
    <name evidence="1" type="ORF">ERS013201_01046</name>
</gene>
<accession>A0A655W6H2</accession>
<dbReference type="AlphaFoldDB" id="A0A655W6H2"/>
<protein>
    <submittedName>
        <fullName evidence="1">Uncharacterized protein</fullName>
    </submittedName>
</protein>
<proteinExistence type="predicted"/>
<dbReference type="EMBL" id="CWQJ01000005">
    <property type="protein sequence ID" value="CSB82454.1"/>
    <property type="molecule type" value="Genomic_DNA"/>
</dbReference>
<evidence type="ECO:0000313" key="2">
    <source>
        <dbReference type="Proteomes" id="UP000046067"/>
    </source>
</evidence>
<sequence length="141" mass="16652">MLARFDVVRHSTDRQCFRAVFRRYTVNACRFHFYANDAVFIHHIEHGRIWRVEQFCREQVANFHVNATCFGGFFCSFYHLVVRNRSKIMIFEANTVDFRVSTRAHADHHITHFDAFVHCTTATDADDLFHAVIFDKLGHVD</sequence>
<organism evidence="1 2">
    <name type="scientific">Vibrio cholerae</name>
    <dbReference type="NCBI Taxonomy" id="666"/>
    <lineage>
        <taxon>Bacteria</taxon>
        <taxon>Pseudomonadati</taxon>
        <taxon>Pseudomonadota</taxon>
        <taxon>Gammaproteobacteria</taxon>
        <taxon>Vibrionales</taxon>
        <taxon>Vibrionaceae</taxon>
        <taxon>Vibrio</taxon>
    </lineage>
</organism>